<reference evidence="2" key="2">
    <citation type="submission" date="2022-06" db="UniProtKB">
        <authorList>
            <consortium name="EnsemblMetazoa"/>
        </authorList>
    </citation>
    <scope>IDENTIFICATION</scope>
    <source>
        <strain evidence="2">PS312</strain>
    </source>
</reference>
<gene>
    <name evidence="2" type="primary">WBGene00283048</name>
</gene>
<evidence type="ECO:0000256" key="1">
    <source>
        <dbReference type="SAM" id="MobiDB-lite"/>
    </source>
</evidence>
<protein>
    <submittedName>
        <fullName evidence="2">Uncharacterized protein</fullName>
    </submittedName>
</protein>
<organism evidence="2 3">
    <name type="scientific">Pristionchus pacificus</name>
    <name type="common">Parasitic nematode worm</name>
    <dbReference type="NCBI Taxonomy" id="54126"/>
    <lineage>
        <taxon>Eukaryota</taxon>
        <taxon>Metazoa</taxon>
        <taxon>Ecdysozoa</taxon>
        <taxon>Nematoda</taxon>
        <taxon>Chromadorea</taxon>
        <taxon>Rhabditida</taxon>
        <taxon>Rhabditina</taxon>
        <taxon>Diplogasteromorpha</taxon>
        <taxon>Diplogasteroidea</taxon>
        <taxon>Neodiplogasteridae</taxon>
        <taxon>Pristionchus</taxon>
    </lineage>
</organism>
<accession>A0A2A6CT67</accession>
<reference evidence="3" key="1">
    <citation type="journal article" date="2008" name="Nat. Genet.">
        <title>The Pristionchus pacificus genome provides a unique perspective on nematode lifestyle and parasitism.</title>
        <authorList>
            <person name="Dieterich C."/>
            <person name="Clifton S.W."/>
            <person name="Schuster L.N."/>
            <person name="Chinwalla A."/>
            <person name="Delehaunty K."/>
            <person name="Dinkelacker I."/>
            <person name="Fulton L."/>
            <person name="Fulton R."/>
            <person name="Godfrey J."/>
            <person name="Minx P."/>
            <person name="Mitreva M."/>
            <person name="Roeseler W."/>
            <person name="Tian H."/>
            <person name="Witte H."/>
            <person name="Yang S.P."/>
            <person name="Wilson R.K."/>
            <person name="Sommer R.J."/>
        </authorList>
    </citation>
    <scope>NUCLEOTIDE SEQUENCE [LARGE SCALE GENOMIC DNA]</scope>
    <source>
        <strain evidence="3">PS312</strain>
    </source>
</reference>
<feature type="region of interest" description="Disordered" evidence="1">
    <location>
        <begin position="1"/>
        <end position="68"/>
    </location>
</feature>
<name>A0A2A6CT67_PRIPA</name>
<sequence length="68" mass="7933">MRVDTKAGMTKAMGTKEEDGELRNGEEGGRPPREKRQLKKEKDERDEGRRNSERRSEGEMMPWGVDPW</sequence>
<dbReference type="AlphaFoldDB" id="A0A2A6CT67"/>
<proteinExistence type="predicted"/>
<dbReference type="Proteomes" id="UP000005239">
    <property type="component" value="Unassembled WGS sequence"/>
</dbReference>
<evidence type="ECO:0000313" key="2">
    <source>
        <dbReference type="EnsemblMetazoa" id="PPA44679.1"/>
    </source>
</evidence>
<accession>A0A8R1V2F3</accession>
<dbReference type="EnsemblMetazoa" id="PPA44679.1">
    <property type="protein sequence ID" value="PPA44679.1"/>
    <property type="gene ID" value="WBGene00283048"/>
</dbReference>
<evidence type="ECO:0000313" key="3">
    <source>
        <dbReference type="Proteomes" id="UP000005239"/>
    </source>
</evidence>
<keyword evidence="3" id="KW-1185">Reference proteome</keyword>
<feature type="compositionally biased region" description="Basic and acidic residues" evidence="1">
    <location>
        <begin position="14"/>
        <end position="58"/>
    </location>
</feature>